<protein>
    <submittedName>
        <fullName evidence="1">Uncharacterized protein</fullName>
    </submittedName>
</protein>
<name>X1KBP4_9ZZZZ</name>
<evidence type="ECO:0000313" key="1">
    <source>
        <dbReference type="EMBL" id="GAH87634.1"/>
    </source>
</evidence>
<gene>
    <name evidence="1" type="ORF">S03H2_56420</name>
</gene>
<organism evidence="1">
    <name type="scientific">marine sediment metagenome</name>
    <dbReference type="NCBI Taxonomy" id="412755"/>
    <lineage>
        <taxon>unclassified sequences</taxon>
        <taxon>metagenomes</taxon>
        <taxon>ecological metagenomes</taxon>
    </lineage>
</organism>
<sequence>LSPYRHDFILAENIRSPQPIYRFGKYNPQDFMR</sequence>
<dbReference type="EMBL" id="BARU01036083">
    <property type="protein sequence ID" value="GAH87634.1"/>
    <property type="molecule type" value="Genomic_DNA"/>
</dbReference>
<reference evidence="1" key="1">
    <citation type="journal article" date="2014" name="Front. Microbiol.">
        <title>High frequency of phylogenetically diverse reductive dehalogenase-homologous genes in deep subseafloor sedimentary metagenomes.</title>
        <authorList>
            <person name="Kawai M."/>
            <person name="Futagami T."/>
            <person name="Toyoda A."/>
            <person name="Takaki Y."/>
            <person name="Nishi S."/>
            <person name="Hori S."/>
            <person name="Arai W."/>
            <person name="Tsubouchi T."/>
            <person name="Morono Y."/>
            <person name="Uchiyama I."/>
            <person name="Ito T."/>
            <person name="Fujiyama A."/>
            <person name="Inagaki F."/>
            <person name="Takami H."/>
        </authorList>
    </citation>
    <scope>NUCLEOTIDE SEQUENCE</scope>
    <source>
        <strain evidence="1">Expedition CK06-06</strain>
    </source>
</reference>
<dbReference type="AlphaFoldDB" id="X1KBP4"/>
<proteinExistence type="predicted"/>
<feature type="non-terminal residue" evidence="1">
    <location>
        <position position="1"/>
    </location>
</feature>
<accession>X1KBP4</accession>
<comment type="caution">
    <text evidence="1">The sequence shown here is derived from an EMBL/GenBank/DDBJ whole genome shotgun (WGS) entry which is preliminary data.</text>
</comment>